<organism evidence="2 3">
    <name type="scientific">Engelhardtia mirabilis</name>
    <dbReference type="NCBI Taxonomy" id="2528011"/>
    <lineage>
        <taxon>Bacteria</taxon>
        <taxon>Pseudomonadati</taxon>
        <taxon>Planctomycetota</taxon>
        <taxon>Planctomycetia</taxon>
        <taxon>Planctomycetia incertae sedis</taxon>
        <taxon>Engelhardtia</taxon>
    </lineage>
</organism>
<gene>
    <name evidence="2" type="ORF">Pla133_45230</name>
</gene>
<evidence type="ECO:0000313" key="3">
    <source>
        <dbReference type="Proteomes" id="UP000316921"/>
    </source>
</evidence>
<feature type="transmembrane region" description="Helical" evidence="1">
    <location>
        <begin position="29"/>
        <end position="51"/>
    </location>
</feature>
<keyword evidence="1" id="KW-0472">Membrane</keyword>
<dbReference type="SUPFAM" id="SSF52266">
    <property type="entry name" value="SGNH hydrolase"/>
    <property type="match status" value="1"/>
</dbReference>
<sequence>MLPALVPIDPMAPNPMTKATARPRRPLRFVLRAGLALLSAAMGLFAVEWGVRRVDAFGIAYYREVPAYFAEAIVPFLGPDGLPDPQGRIFQQKPGVSLEFVDFDFITDSAGLRSDDPAATVPARVGPPTPGEGAWSSERWLFLGDSVTLAWGVDDADSWVRRFEAEARAVDGRPIEALNAGHLMYETVQQADLLATIGPLLAPDVVALCFISNDLEPTYDVFIEQVAEAQRLAAQRRGAGLLAHAADAIGRRFVGLAGVLRYLRERDTAAEGHASRSGPMRLYPANWPRCAGALDSIVANCASLGARFVLIDHSMPPLPDLPTWAAAAGVDYVRVGFEPADWARGIVNSKVDAHANALGNRIIAVKVLAGLRALGRIR</sequence>
<protein>
    <recommendedName>
        <fullName evidence="4">SGNH hydrolase-type esterase domain-containing protein</fullName>
    </recommendedName>
</protein>
<dbReference type="Proteomes" id="UP000316921">
    <property type="component" value="Chromosome"/>
</dbReference>
<keyword evidence="1" id="KW-0812">Transmembrane</keyword>
<dbReference type="KEGG" id="pbap:Pla133_45230"/>
<evidence type="ECO:0000256" key="1">
    <source>
        <dbReference type="SAM" id="Phobius"/>
    </source>
</evidence>
<proteinExistence type="predicted"/>
<reference evidence="2 3" key="1">
    <citation type="submission" date="2019-02" db="EMBL/GenBank/DDBJ databases">
        <title>Deep-cultivation of Planctomycetes and their phenomic and genomic characterization uncovers novel biology.</title>
        <authorList>
            <person name="Wiegand S."/>
            <person name="Jogler M."/>
            <person name="Boedeker C."/>
            <person name="Pinto D."/>
            <person name="Vollmers J."/>
            <person name="Rivas-Marin E."/>
            <person name="Kohn T."/>
            <person name="Peeters S.H."/>
            <person name="Heuer A."/>
            <person name="Rast P."/>
            <person name="Oberbeckmann S."/>
            <person name="Bunk B."/>
            <person name="Jeske O."/>
            <person name="Meyerdierks A."/>
            <person name="Storesund J.E."/>
            <person name="Kallscheuer N."/>
            <person name="Luecker S."/>
            <person name="Lage O.M."/>
            <person name="Pohl T."/>
            <person name="Merkel B.J."/>
            <person name="Hornburger P."/>
            <person name="Mueller R.-W."/>
            <person name="Bruemmer F."/>
            <person name="Labrenz M."/>
            <person name="Spormann A.M."/>
            <person name="Op den Camp H."/>
            <person name="Overmann J."/>
            <person name="Amann R."/>
            <person name="Jetten M.S.M."/>
            <person name="Mascher T."/>
            <person name="Medema M.H."/>
            <person name="Devos D.P."/>
            <person name="Kaster A.-K."/>
            <person name="Ovreas L."/>
            <person name="Rohde M."/>
            <person name="Galperin M.Y."/>
            <person name="Jogler C."/>
        </authorList>
    </citation>
    <scope>NUCLEOTIDE SEQUENCE [LARGE SCALE GENOMIC DNA]</scope>
    <source>
        <strain evidence="2 3">Pla133</strain>
    </source>
</reference>
<dbReference type="InterPro" id="IPR036514">
    <property type="entry name" value="SGNH_hydro_sf"/>
</dbReference>
<evidence type="ECO:0008006" key="4">
    <source>
        <dbReference type="Google" id="ProtNLM"/>
    </source>
</evidence>
<dbReference type="CDD" id="cd00229">
    <property type="entry name" value="SGNH_hydrolase"/>
    <property type="match status" value="1"/>
</dbReference>
<dbReference type="GO" id="GO:0016788">
    <property type="term" value="F:hydrolase activity, acting on ester bonds"/>
    <property type="evidence" value="ECO:0007669"/>
    <property type="project" value="UniProtKB-ARBA"/>
</dbReference>
<dbReference type="AlphaFoldDB" id="A0A518BR05"/>
<evidence type="ECO:0000313" key="2">
    <source>
        <dbReference type="EMBL" id="QDU69404.1"/>
    </source>
</evidence>
<keyword evidence="3" id="KW-1185">Reference proteome</keyword>
<name>A0A518BR05_9BACT</name>
<keyword evidence="1" id="KW-1133">Transmembrane helix</keyword>
<dbReference type="Gene3D" id="3.40.50.1110">
    <property type="entry name" value="SGNH hydrolase"/>
    <property type="match status" value="1"/>
</dbReference>
<accession>A0A518BR05</accession>
<dbReference type="EMBL" id="CP036287">
    <property type="protein sequence ID" value="QDU69404.1"/>
    <property type="molecule type" value="Genomic_DNA"/>
</dbReference>